<proteinExistence type="predicted"/>
<dbReference type="InterPro" id="IPR021451">
    <property type="entry name" value="DUF3102"/>
</dbReference>
<dbReference type="Pfam" id="PF11300">
    <property type="entry name" value="DUF3102"/>
    <property type="match status" value="1"/>
</dbReference>
<evidence type="ECO:0008006" key="3">
    <source>
        <dbReference type="Google" id="ProtNLM"/>
    </source>
</evidence>
<organism evidence="1 2">
    <name type="scientific">Thalassospira profundimaris</name>
    <dbReference type="NCBI Taxonomy" id="502049"/>
    <lineage>
        <taxon>Bacteria</taxon>
        <taxon>Pseudomonadati</taxon>
        <taxon>Pseudomonadota</taxon>
        <taxon>Alphaproteobacteria</taxon>
        <taxon>Rhodospirillales</taxon>
        <taxon>Thalassospiraceae</taxon>
        <taxon>Thalassospira</taxon>
    </lineage>
</organism>
<reference evidence="1 2" key="1">
    <citation type="submission" date="2014-07" db="EMBL/GenBank/DDBJ databases">
        <title>Draft genome sequence of Thalassospira profundimaris R8-17.</title>
        <authorList>
            <person name="Lai Q."/>
            <person name="Shao Z."/>
        </authorList>
    </citation>
    <scope>NUCLEOTIDE SEQUENCE [LARGE SCALE GENOMIC DNA]</scope>
    <source>
        <strain evidence="1 2">R8-17</strain>
    </source>
</reference>
<dbReference type="Proteomes" id="UP000253061">
    <property type="component" value="Unassembled WGS sequence"/>
</dbReference>
<name>A0A367VIF2_9PROT</name>
<comment type="caution">
    <text evidence="1">The sequence shown here is derived from an EMBL/GenBank/DDBJ whole genome shotgun (WGS) entry which is preliminary data.</text>
</comment>
<evidence type="ECO:0000313" key="1">
    <source>
        <dbReference type="EMBL" id="RCK24221.1"/>
    </source>
</evidence>
<sequence>MMTRGTNTTVTIAPLSLSAQTINTHHKNILEHGKGMLREAKAAGEELLRVKKTLKHGEFKPWIKENCSFSYRQAAKYMQIAKSAPQGTFDMDAGINSFLDQVANSRKPKAHLQSFSQTDAEYAQKLHAMAVRGTEHEREVAKGKLEAFAKSFGKTPEELMEEAGKKNPSKTEVEEKVDDFLQQAFGKKSRAQLIQIIGYCMAEYPELITKLTQKED</sequence>
<dbReference type="EMBL" id="JPWB01000002">
    <property type="protein sequence ID" value="RCK24221.1"/>
    <property type="molecule type" value="Genomic_DNA"/>
</dbReference>
<evidence type="ECO:0000313" key="2">
    <source>
        <dbReference type="Proteomes" id="UP000253061"/>
    </source>
</evidence>
<accession>A0A367VIF2</accession>
<gene>
    <name evidence="1" type="ORF">TH6_05810</name>
</gene>
<protein>
    <recommendedName>
        <fullName evidence="3">DUF3102 domain-containing protein</fullName>
    </recommendedName>
</protein>
<dbReference type="AlphaFoldDB" id="A0A367VIF2"/>